<sequence>MGLGVGESLIKVTSRHVVVNIGWLYLYQFPSPKPQILPSNSWKTHFPAISFILTLGPISSLDRSLSLSFFRSQRDF</sequence>
<evidence type="ECO:0000313" key="1">
    <source>
        <dbReference type="EMBL" id="KAF3962894.1"/>
    </source>
</evidence>
<accession>A0A8J4VVU0</accession>
<dbReference type="AlphaFoldDB" id="A0A8J4VVU0"/>
<protein>
    <submittedName>
        <fullName evidence="1">Uncharacterized protein</fullName>
    </submittedName>
</protein>
<organism evidence="1 2">
    <name type="scientific">Castanea mollissima</name>
    <name type="common">Chinese chestnut</name>
    <dbReference type="NCBI Taxonomy" id="60419"/>
    <lineage>
        <taxon>Eukaryota</taxon>
        <taxon>Viridiplantae</taxon>
        <taxon>Streptophyta</taxon>
        <taxon>Embryophyta</taxon>
        <taxon>Tracheophyta</taxon>
        <taxon>Spermatophyta</taxon>
        <taxon>Magnoliopsida</taxon>
        <taxon>eudicotyledons</taxon>
        <taxon>Gunneridae</taxon>
        <taxon>Pentapetalae</taxon>
        <taxon>rosids</taxon>
        <taxon>fabids</taxon>
        <taxon>Fagales</taxon>
        <taxon>Fagaceae</taxon>
        <taxon>Castanea</taxon>
    </lineage>
</organism>
<comment type="caution">
    <text evidence="1">The sequence shown here is derived from an EMBL/GenBank/DDBJ whole genome shotgun (WGS) entry which is preliminary data.</text>
</comment>
<keyword evidence="2" id="KW-1185">Reference proteome</keyword>
<dbReference type="Proteomes" id="UP000737018">
    <property type="component" value="Unassembled WGS sequence"/>
</dbReference>
<reference evidence="1" key="1">
    <citation type="submission" date="2020-03" db="EMBL/GenBank/DDBJ databases">
        <title>Castanea mollissima Vanexum genome sequencing.</title>
        <authorList>
            <person name="Staton M."/>
        </authorList>
    </citation>
    <scope>NUCLEOTIDE SEQUENCE</scope>
    <source>
        <tissue evidence="1">Leaf</tissue>
    </source>
</reference>
<name>A0A8J4VVU0_9ROSI</name>
<gene>
    <name evidence="1" type="ORF">CMV_012651</name>
</gene>
<dbReference type="EMBL" id="JRKL02001638">
    <property type="protein sequence ID" value="KAF3962894.1"/>
    <property type="molecule type" value="Genomic_DNA"/>
</dbReference>
<evidence type="ECO:0000313" key="2">
    <source>
        <dbReference type="Proteomes" id="UP000737018"/>
    </source>
</evidence>
<proteinExistence type="predicted"/>